<dbReference type="VEuPathDB" id="FungiDB:AFLA_013850"/>
<dbReference type="EMBL" id="ML734554">
    <property type="protein sequence ID" value="KAB8252491.1"/>
    <property type="molecule type" value="Genomic_DNA"/>
</dbReference>
<evidence type="ECO:0000313" key="2">
    <source>
        <dbReference type="EMBL" id="KAB8252491.1"/>
    </source>
</evidence>
<sequence>MDYQFGLGRLRPPTCHRCPFVVFKHLRLAISRRSSSLETIDLSSLRLLYPRICTLTPNSNVSVTMVGINEVRKSNVALHAREGDFVAVFVGGTSGIGEATAKELAKTIKKPTIHLVGRNQAAGSKILEELKSANPDGTFHFIQSDVSLLRNVDEACSEIKQKEKAIDLLFLSTGHLAASKQSKENHTYPSFEYVAANCKVDTSEGLENNHALRYYSRMRFVHNLLPLLSASKAPARVVSVLAAGQEGKIEEDNLDLQKSWSIMKAGMYAATLNSLAAEHLATLYPSISFVHVFPGIVRTPLMNKTMGSIAGSIVSFLSRPMSISSQESGERHVFISTSAAYPPAAPEDPTNAGVPLVEGVKTSVASTGKIGGGSYILNYDGANAANEKLMSGYRAEDFPKKIWAHTLETFKKVFDPSQ</sequence>
<dbReference type="PANTHER" id="PTHR47534:SF3">
    <property type="entry name" value="ALCOHOL DEHYDROGENASE-LIKE C-TERMINAL DOMAIN-CONTAINING PROTEIN"/>
    <property type="match status" value="1"/>
</dbReference>
<name>A0A5N6HD92_ASPFL</name>
<keyword evidence="1" id="KW-0560">Oxidoreductase</keyword>
<accession>A0A5N6HD92</accession>
<evidence type="ECO:0000256" key="1">
    <source>
        <dbReference type="ARBA" id="ARBA00023002"/>
    </source>
</evidence>
<proteinExistence type="predicted"/>
<dbReference type="VEuPathDB" id="FungiDB:F9C07_12429"/>
<gene>
    <name evidence="2" type="ORF">BDV35DRAFT_194604</name>
</gene>
<organism evidence="2">
    <name type="scientific">Aspergillus flavus</name>
    <dbReference type="NCBI Taxonomy" id="5059"/>
    <lineage>
        <taxon>Eukaryota</taxon>
        <taxon>Fungi</taxon>
        <taxon>Dikarya</taxon>
        <taxon>Ascomycota</taxon>
        <taxon>Pezizomycotina</taxon>
        <taxon>Eurotiomycetes</taxon>
        <taxon>Eurotiomycetidae</taxon>
        <taxon>Eurotiales</taxon>
        <taxon>Aspergillaceae</taxon>
        <taxon>Aspergillus</taxon>
        <taxon>Aspergillus subgen. Circumdati</taxon>
    </lineage>
</organism>
<dbReference type="GO" id="GO:0016491">
    <property type="term" value="F:oxidoreductase activity"/>
    <property type="evidence" value="ECO:0007669"/>
    <property type="project" value="UniProtKB-KW"/>
</dbReference>
<dbReference type="Pfam" id="PF00106">
    <property type="entry name" value="adh_short"/>
    <property type="match status" value="1"/>
</dbReference>
<dbReference type="Proteomes" id="UP000325434">
    <property type="component" value="Unassembled WGS sequence"/>
</dbReference>
<dbReference type="AlphaFoldDB" id="A0A5N6HD92"/>
<dbReference type="Gene3D" id="3.40.50.720">
    <property type="entry name" value="NAD(P)-binding Rossmann-like Domain"/>
    <property type="match status" value="1"/>
</dbReference>
<dbReference type="InterPro" id="IPR052228">
    <property type="entry name" value="Sec_Metab_Biosynth_Oxidored"/>
</dbReference>
<dbReference type="InterPro" id="IPR002347">
    <property type="entry name" value="SDR_fam"/>
</dbReference>
<dbReference type="InterPro" id="IPR036291">
    <property type="entry name" value="NAD(P)-bd_dom_sf"/>
</dbReference>
<protein>
    <recommendedName>
        <fullName evidence="3">Short-chain dehydrogenases/reductase</fullName>
    </recommendedName>
</protein>
<dbReference type="PANTHER" id="PTHR47534">
    <property type="entry name" value="YALI0E05731P"/>
    <property type="match status" value="1"/>
</dbReference>
<dbReference type="SUPFAM" id="SSF51735">
    <property type="entry name" value="NAD(P)-binding Rossmann-fold domains"/>
    <property type="match status" value="1"/>
</dbReference>
<evidence type="ECO:0008006" key="3">
    <source>
        <dbReference type="Google" id="ProtNLM"/>
    </source>
</evidence>
<reference evidence="2" key="1">
    <citation type="submission" date="2019-04" db="EMBL/GenBank/DDBJ databases">
        <title>Friends and foes A comparative genomics study of 23 Aspergillus species from section Flavi.</title>
        <authorList>
            <consortium name="DOE Joint Genome Institute"/>
            <person name="Kjaerbolling I."/>
            <person name="Vesth T."/>
            <person name="Frisvad J.C."/>
            <person name="Nybo J.L."/>
            <person name="Theobald S."/>
            <person name="Kildgaard S."/>
            <person name="Isbrandt T."/>
            <person name="Kuo A."/>
            <person name="Sato A."/>
            <person name="Lyhne E.K."/>
            <person name="Kogle M.E."/>
            <person name="Wiebenga A."/>
            <person name="Kun R.S."/>
            <person name="Lubbers R.J."/>
            <person name="Makela M.R."/>
            <person name="Barry K."/>
            <person name="Chovatia M."/>
            <person name="Clum A."/>
            <person name="Daum C."/>
            <person name="Haridas S."/>
            <person name="He G."/>
            <person name="LaButti K."/>
            <person name="Lipzen A."/>
            <person name="Mondo S."/>
            <person name="Riley R."/>
            <person name="Salamov A."/>
            <person name="Simmons B.A."/>
            <person name="Magnuson J.K."/>
            <person name="Henrissat B."/>
            <person name="Mortensen U.H."/>
            <person name="Larsen T.O."/>
            <person name="Devries R.P."/>
            <person name="Grigoriev I.V."/>
            <person name="Machida M."/>
            <person name="Baker S.E."/>
            <person name="Andersen M.R."/>
        </authorList>
    </citation>
    <scope>NUCLEOTIDE SEQUENCE [LARGE SCALE GENOMIC DNA]</scope>
    <source>
        <strain evidence="2">CBS 121.62</strain>
    </source>
</reference>